<feature type="region of interest" description="Disordered" evidence="10">
    <location>
        <begin position="300"/>
        <end position="375"/>
    </location>
</feature>
<keyword evidence="4" id="KW-0698">rRNA processing</keyword>
<evidence type="ECO:0000256" key="6">
    <source>
        <dbReference type="ARBA" id="ARBA00022801"/>
    </source>
</evidence>
<evidence type="ECO:0000256" key="2">
    <source>
        <dbReference type="ARBA" id="ARBA00010489"/>
    </source>
</evidence>
<dbReference type="GO" id="GO:0000027">
    <property type="term" value="P:ribosomal large subunit assembly"/>
    <property type="evidence" value="ECO:0007669"/>
    <property type="project" value="TreeGrafter"/>
</dbReference>
<evidence type="ECO:0000259" key="11">
    <source>
        <dbReference type="SMART" id="SM00479"/>
    </source>
</evidence>
<dbReference type="PANTHER" id="PTHR12801">
    <property type="entry name" value="RNA EXONUCLEASE REXO1 / RECO3 FAMILY MEMBER-RELATED"/>
    <property type="match status" value="1"/>
</dbReference>
<dbReference type="GO" id="GO:0008408">
    <property type="term" value="F:3'-5' exonuclease activity"/>
    <property type="evidence" value="ECO:0007669"/>
    <property type="project" value="InterPro"/>
</dbReference>
<comment type="similarity">
    <text evidence="2">Belongs to the REXO4 family.</text>
</comment>
<organism evidence="12 13">
    <name type="scientific">Cryoendolithus antarcticus</name>
    <dbReference type="NCBI Taxonomy" id="1507870"/>
    <lineage>
        <taxon>Eukaryota</taxon>
        <taxon>Fungi</taxon>
        <taxon>Dikarya</taxon>
        <taxon>Ascomycota</taxon>
        <taxon>Pezizomycotina</taxon>
        <taxon>Dothideomycetes</taxon>
        <taxon>Dothideomycetidae</taxon>
        <taxon>Cladosporiales</taxon>
        <taxon>Cladosporiaceae</taxon>
        <taxon>Cryoendolithus</taxon>
    </lineage>
</organism>
<dbReference type="GO" id="GO:0006364">
    <property type="term" value="P:rRNA processing"/>
    <property type="evidence" value="ECO:0007669"/>
    <property type="project" value="UniProtKB-KW"/>
</dbReference>
<dbReference type="PANTHER" id="PTHR12801:SF45">
    <property type="entry name" value="RNA EXONUCLEASE 4"/>
    <property type="match status" value="1"/>
</dbReference>
<comment type="subcellular location">
    <subcellularLocation>
        <location evidence="1">Nucleus</location>
    </subcellularLocation>
</comment>
<evidence type="ECO:0000256" key="5">
    <source>
        <dbReference type="ARBA" id="ARBA00022722"/>
    </source>
</evidence>
<keyword evidence="8" id="KW-0539">Nucleus</keyword>
<proteinExistence type="inferred from homology"/>
<keyword evidence="5" id="KW-0540">Nuclease</keyword>
<dbReference type="STRING" id="1507870.A0A1V8TDI3"/>
<dbReference type="CDD" id="cd06144">
    <property type="entry name" value="REX4_like"/>
    <property type="match status" value="1"/>
</dbReference>
<evidence type="ECO:0000256" key="3">
    <source>
        <dbReference type="ARBA" id="ARBA00016937"/>
    </source>
</evidence>
<name>A0A1V8TDI3_9PEZI</name>
<feature type="compositionally biased region" description="Acidic residues" evidence="10">
    <location>
        <begin position="325"/>
        <end position="353"/>
    </location>
</feature>
<dbReference type="GO" id="GO:0003676">
    <property type="term" value="F:nucleic acid binding"/>
    <property type="evidence" value="ECO:0007669"/>
    <property type="project" value="InterPro"/>
</dbReference>
<dbReference type="InterPro" id="IPR012337">
    <property type="entry name" value="RNaseH-like_sf"/>
</dbReference>
<dbReference type="Pfam" id="PF00929">
    <property type="entry name" value="RNase_T"/>
    <property type="match status" value="1"/>
</dbReference>
<feature type="region of interest" description="Disordered" evidence="10">
    <location>
        <begin position="21"/>
        <end position="81"/>
    </location>
</feature>
<keyword evidence="7" id="KW-0269">Exonuclease</keyword>
<sequence>MPGLEFSSNWKILQARLEAGKKAEAKINGGVKRKRPADPKSTRPRPYSRGPKATGDNSIPLTKKRKMGSYISSDSAPAERHATLARDHDIDPSDIHAAFDRPPVSNAKVLPNDARDDEINAGLHPTNKPGKYLSLDCEMVGTGPPPHADHLLARVSLVNYHGQQIYDSYVQTPAGTKVTDYRTSVSGIRPHHLIPGTARPFAEVQRTVSDLLETRILVGHALKKDLEVLELKHRPRDVRDTSRYSGYRIESKGKPPALRKLAASELGWQIQEGEHSSIEDARAAMGLFRKRKGEIEGEVVRKYGKGGPGAGRKKGGEVKAATAELGDDVEDEDDEEEEEDEELETLDGEDDDVTSQPGPAQAKKKRKKKKNTRRK</sequence>
<dbReference type="FunCoup" id="A0A1V8TDI3">
    <property type="interactions" value="1473"/>
</dbReference>
<evidence type="ECO:0000256" key="9">
    <source>
        <dbReference type="ARBA" id="ARBA00025599"/>
    </source>
</evidence>
<evidence type="ECO:0000256" key="8">
    <source>
        <dbReference type="ARBA" id="ARBA00023242"/>
    </source>
</evidence>
<dbReference type="InterPro" id="IPR047021">
    <property type="entry name" value="REXO1/3/4-like"/>
</dbReference>
<evidence type="ECO:0000256" key="4">
    <source>
        <dbReference type="ARBA" id="ARBA00022552"/>
    </source>
</evidence>
<dbReference type="InterPro" id="IPR037431">
    <property type="entry name" value="REX4_DEDDh_dom"/>
</dbReference>
<dbReference type="SUPFAM" id="SSF53098">
    <property type="entry name" value="Ribonuclease H-like"/>
    <property type="match status" value="1"/>
</dbReference>
<keyword evidence="6" id="KW-0378">Hydrolase</keyword>
<dbReference type="Gene3D" id="3.30.420.10">
    <property type="entry name" value="Ribonuclease H-like superfamily/Ribonuclease H"/>
    <property type="match status" value="1"/>
</dbReference>
<dbReference type="SMART" id="SM00479">
    <property type="entry name" value="EXOIII"/>
    <property type="match status" value="1"/>
</dbReference>
<dbReference type="AlphaFoldDB" id="A0A1V8TDI3"/>
<reference evidence="13" key="1">
    <citation type="submission" date="2017-03" db="EMBL/GenBank/DDBJ databases">
        <title>Genomes of endolithic fungi from Antarctica.</title>
        <authorList>
            <person name="Coleine C."/>
            <person name="Masonjones S."/>
            <person name="Stajich J.E."/>
        </authorList>
    </citation>
    <scope>NUCLEOTIDE SEQUENCE [LARGE SCALE GENOMIC DNA]</scope>
    <source>
        <strain evidence="13">CCFEE 5527</strain>
    </source>
</reference>
<keyword evidence="13" id="KW-1185">Reference proteome</keyword>
<comment type="caution">
    <text evidence="12">The sequence shown here is derived from an EMBL/GenBank/DDBJ whole genome shotgun (WGS) entry which is preliminary data.</text>
</comment>
<dbReference type="Proteomes" id="UP000192596">
    <property type="component" value="Unassembled WGS sequence"/>
</dbReference>
<dbReference type="InterPro" id="IPR036397">
    <property type="entry name" value="RNaseH_sf"/>
</dbReference>
<feature type="compositionally biased region" description="Basic residues" evidence="10">
    <location>
        <begin position="362"/>
        <end position="375"/>
    </location>
</feature>
<dbReference type="FunFam" id="3.30.420.10:FF:000007">
    <property type="entry name" value="Interferon-stimulated exonuclease gene 20"/>
    <property type="match status" value="1"/>
</dbReference>
<dbReference type="InterPro" id="IPR013520">
    <property type="entry name" value="Ribonucl_H"/>
</dbReference>
<evidence type="ECO:0000256" key="7">
    <source>
        <dbReference type="ARBA" id="ARBA00022839"/>
    </source>
</evidence>
<accession>A0A1V8TDI3</accession>
<comment type="function">
    <text evidence="9">Exoribonuclease involved in ribosome biosynthesis. Involved in the processing of ITS1, the internal transcribed spacer localized between the 18S and 5.8S rRNAs.</text>
</comment>
<evidence type="ECO:0000256" key="10">
    <source>
        <dbReference type="SAM" id="MobiDB-lite"/>
    </source>
</evidence>
<gene>
    <name evidence="12" type="ORF">B0A48_04834</name>
</gene>
<evidence type="ECO:0000313" key="12">
    <source>
        <dbReference type="EMBL" id="OQO09435.1"/>
    </source>
</evidence>
<dbReference type="OrthoDB" id="8191639at2759"/>
<dbReference type="InParanoid" id="A0A1V8TDI3"/>
<feature type="domain" description="Exonuclease" evidence="11">
    <location>
        <begin position="131"/>
        <end position="297"/>
    </location>
</feature>
<protein>
    <recommendedName>
        <fullName evidence="3">RNA exonuclease 4</fullName>
    </recommendedName>
</protein>
<evidence type="ECO:0000313" key="13">
    <source>
        <dbReference type="Proteomes" id="UP000192596"/>
    </source>
</evidence>
<evidence type="ECO:0000256" key="1">
    <source>
        <dbReference type="ARBA" id="ARBA00004123"/>
    </source>
</evidence>
<dbReference type="GO" id="GO:0005634">
    <property type="term" value="C:nucleus"/>
    <property type="evidence" value="ECO:0007669"/>
    <property type="project" value="UniProtKB-SubCell"/>
</dbReference>
<dbReference type="EMBL" id="NAJO01000010">
    <property type="protein sequence ID" value="OQO09435.1"/>
    <property type="molecule type" value="Genomic_DNA"/>
</dbReference>